<dbReference type="AlphaFoldDB" id="A0A1R2BDT9"/>
<dbReference type="InterPro" id="IPR011990">
    <property type="entry name" value="TPR-like_helical_dom_sf"/>
</dbReference>
<dbReference type="Proteomes" id="UP000187209">
    <property type="component" value="Unassembled WGS sequence"/>
</dbReference>
<keyword evidence="1" id="KW-0175">Coiled coil</keyword>
<evidence type="ECO:0000313" key="2">
    <source>
        <dbReference type="EMBL" id="OMJ74943.1"/>
    </source>
</evidence>
<sequence length="369" mass="42554">MNYSNEEIFSNNFRALKLVSECAFHAAQDILLKTLHFFPESEAPEIEEVMTLNNLAYIQLKLGNSKDSLEFLSRAARFIPNSPFEIQYSIGTLMNLCYANSALGFHQIALQQAYRALEISEDIDNNELIAVIHYNIASQLAILERTDKAGYFFQETINLSNKNFGSKHKLSILAQKASVLCTTPGKYHYRVKSSGSNSKNSSFSINSSKIGRYTIQTNDYTEKLAENRVKINFSTKVASIITANRPIHFKNRLIGMPYIKEIRRSKRIDAAMFNTPKPVKKKTESLIIERNKMLTASEKIGKKYNLRKRLKTIREQITSLEDKLKDFTGKSRDMMKFIDIEVYKKSPLKIKAIVTIQEWFRKFLHNKYR</sequence>
<proteinExistence type="predicted"/>
<keyword evidence="3" id="KW-1185">Reference proteome</keyword>
<feature type="coiled-coil region" evidence="1">
    <location>
        <begin position="303"/>
        <end position="330"/>
    </location>
</feature>
<evidence type="ECO:0000256" key="1">
    <source>
        <dbReference type="SAM" id="Coils"/>
    </source>
</evidence>
<organism evidence="2 3">
    <name type="scientific">Stentor coeruleus</name>
    <dbReference type="NCBI Taxonomy" id="5963"/>
    <lineage>
        <taxon>Eukaryota</taxon>
        <taxon>Sar</taxon>
        <taxon>Alveolata</taxon>
        <taxon>Ciliophora</taxon>
        <taxon>Postciliodesmatophora</taxon>
        <taxon>Heterotrichea</taxon>
        <taxon>Heterotrichida</taxon>
        <taxon>Stentoridae</taxon>
        <taxon>Stentor</taxon>
    </lineage>
</organism>
<dbReference type="SUPFAM" id="SSF48452">
    <property type="entry name" value="TPR-like"/>
    <property type="match status" value="1"/>
</dbReference>
<dbReference type="SMART" id="SM00028">
    <property type="entry name" value="TPR"/>
    <property type="match status" value="2"/>
</dbReference>
<dbReference type="InterPro" id="IPR019734">
    <property type="entry name" value="TPR_rpt"/>
</dbReference>
<accession>A0A1R2BDT9</accession>
<comment type="caution">
    <text evidence="2">The sequence shown here is derived from an EMBL/GenBank/DDBJ whole genome shotgun (WGS) entry which is preliminary data.</text>
</comment>
<name>A0A1R2BDT9_9CILI</name>
<protein>
    <submittedName>
        <fullName evidence="2">Uncharacterized protein</fullName>
    </submittedName>
</protein>
<dbReference type="OrthoDB" id="626167at2759"/>
<dbReference type="EMBL" id="MPUH01000720">
    <property type="protein sequence ID" value="OMJ74943.1"/>
    <property type="molecule type" value="Genomic_DNA"/>
</dbReference>
<gene>
    <name evidence="2" type="ORF">SteCoe_26045</name>
</gene>
<evidence type="ECO:0000313" key="3">
    <source>
        <dbReference type="Proteomes" id="UP000187209"/>
    </source>
</evidence>
<dbReference type="Gene3D" id="1.25.40.10">
    <property type="entry name" value="Tetratricopeptide repeat domain"/>
    <property type="match status" value="1"/>
</dbReference>
<reference evidence="2 3" key="1">
    <citation type="submission" date="2016-11" db="EMBL/GenBank/DDBJ databases">
        <title>The macronuclear genome of Stentor coeruleus: a giant cell with tiny introns.</title>
        <authorList>
            <person name="Slabodnick M."/>
            <person name="Ruby J.G."/>
            <person name="Reiff S.B."/>
            <person name="Swart E.C."/>
            <person name="Gosai S."/>
            <person name="Prabakaran S."/>
            <person name="Witkowska E."/>
            <person name="Larue G.E."/>
            <person name="Fisher S."/>
            <person name="Freeman R.M."/>
            <person name="Gunawardena J."/>
            <person name="Chu W."/>
            <person name="Stover N.A."/>
            <person name="Gregory B.D."/>
            <person name="Nowacki M."/>
            <person name="Derisi J."/>
            <person name="Roy S.W."/>
            <person name="Marshall W.F."/>
            <person name="Sood P."/>
        </authorList>
    </citation>
    <scope>NUCLEOTIDE SEQUENCE [LARGE SCALE GENOMIC DNA]</scope>
    <source>
        <strain evidence="2">WM001</strain>
    </source>
</reference>